<keyword evidence="7" id="KW-0812">Transmembrane</keyword>
<dbReference type="CDD" id="cd02241">
    <property type="entry name" value="cupin_OxOx"/>
    <property type="match status" value="1"/>
</dbReference>
<dbReference type="AlphaFoldDB" id="M2Q964"/>
<gene>
    <name evidence="10" type="ORF">CERSUDRAFT_126144</name>
</gene>
<dbReference type="PANTHER" id="PTHR31238">
    <property type="entry name" value="GERMIN-LIKE PROTEIN SUBFAMILY 3 MEMBER 3"/>
    <property type="match status" value="1"/>
</dbReference>
<evidence type="ECO:0000256" key="8">
    <source>
        <dbReference type="SAM" id="SignalP"/>
    </source>
</evidence>
<dbReference type="PRINTS" id="PR00325">
    <property type="entry name" value="GERMIN"/>
</dbReference>
<dbReference type="Proteomes" id="UP000016930">
    <property type="component" value="Unassembled WGS sequence"/>
</dbReference>
<evidence type="ECO:0000256" key="1">
    <source>
        <dbReference type="ARBA" id="ARBA00004613"/>
    </source>
</evidence>
<keyword evidence="5" id="KW-0464">Manganese</keyword>
<keyword evidence="3" id="KW-0964">Secreted</keyword>
<dbReference type="GO" id="GO:0005576">
    <property type="term" value="C:extracellular region"/>
    <property type="evidence" value="ECO:0007669"/>
    <property type="project" value="UniProtKB-SubCell"/>
</dbReference>
<feature type="compositionally biased region" description="Low complexity" evidence="6">
    <location>
        <begin position="244"/>
        <end position="282"/>
    </location>
</feature>
<keyword evidence="7" id="KW-1133">Transmembrane helix</keyword>
<comment type="subcellular location">
    <subcellularLocation>
        <location evidence="1">Secreted</location>
    </subcellularLocation>
</comment>
<feature type="domain" description="Cupin type-1" evidence="9">
    <location>
        <begin position="55"/>
        <end position="202"/>
    </location>
</feature>
<organism evidence="10 11">
    <name type="scientific">Ceriporiopsis subvermispora (strain B)</name>
    <name type="common">White-rot fungus</name>
    <name type="synonym">Gelatoporia subvermispora</name>
    <dbReference type="NCBI Taxonomy" id="914234"/>
    <lineage>
        <taxon>Eukaryota</taxon>
        <taxon>Fungi</taxon>
        <taxon>Dikarya</taxon>
        <taxon>Basidiomycota</taxon>
        <taxon>Agaricomycotina</taxon>
        <taxon>Agaricomycetes</taxon>
        <taxon>Polyporales</taxon>
        <taxon>Gelatoporiaceae</taxon>
        <taxon>Gelatoporia</taxon>
    </lineage>
</organism>
<evidence type="ECO:0000256" key="6">
    <source>
        <dbReference type="SAM" id="MobiDB-lite"/>
    </source>
</evidence>
<keyword evidence="4" id="KW-0479">Metal-binding</keyword>
<feature type="signal peptide" evidence="8">
    <location>
        <begin position="1"/>
        <end position="18"/>
    </location>
</feature>
<feature type="region of interest" description="Disordered" evidence="6">
    <location>
        <begin position="229"/>
        <end position="282"/>
    </location>
</feature>
<evidence type="ECO:0000256" key="3">
    <source>
        <dbReference type="ARBA" id="ARBA00022525"/>
    </source>
</evidence>
<feature type="region of interest" description="Disordered" evidence="6">
    <location>
        <begin position="317"/>
        <end position="372"/>
    </location>
</feature>
<name>M2Q964_CERS8</name>
<sequence length="372" mass="38285">MIFSKTSLLASLFFGAYALAEGAADSGDAQLVAQLRDAATAVNRLNLLQDGDFVFNFLNATTGVTTGAAGHTVAASSSNFPALINNGVAMTVGFLGPCGLNSPHIHNRATEFNYIVSGNVSGGFLSENGARFIFNELQPGQATIFPKGVIHFEVNNGCDDALFVAVFNDEDPGVDQVAQRFFGLPPDVVSASLGDIGVQNVANLNAKIPDNIVFGTQECIQRCGLNGTNNQPTAQQQPRVSANALPSGYSAPSAAPTPSPVALSGDLSGASSSNSSNSGSSSGLSTVEIALIAVVGVLVAGYIILGIVLLMRRRKTGPTGKYSRPGAQFAPQGAAFEAEKAGPPMPFESFRPSVEGHGDYPSTPYDPPAGSA</sequence>
<evidence type="ECO:0000256" key="5">
    <source>
        <dbReference type="ARBA" id="ARBA00023211"/>
    </source>
</evidence>
<evidence type="ECO:0000256" key="7">
    <source>
        <dbReference type="SAM" id="Phobius"/>
    </source>
</evidence>
<feature type="compositionally biased region" description="Polar residues" evidence="6">
    <location>
        <begin position="229"/>
        <end position="240"/>
    </location>
</feature>
<evidence type="ECO:0000259" key="9">
    <source>
        <dbReference type="SMART" id="SM00835"/>
    </source>
</evidence>
<dbReference type="GO" id="GO:0030145">
    <property type="term" value="F:manganese ion binding"/>
    <property type="evidence" value="ECO:0007669"/>
    <property type="project" value="InterPro"/>
</dbReference>
<dbReference type="InterPro" id="IPR006045">
    <property type="entry name" value="Cupin_1"/>
</dbReference>
<keyword evidence="11" id="KW-1185">Reference proteome</keyword>
<accession>M2Q964</accession>
<evidence type="ECO:0000256" key="4">
    <source>
        <dbReference type="ARBA" id="ARBA00022723"/>
    </source>
</evidence>
<dbReference type="HOGENOM" id="CLU_061239_2_0_1"/>
<evidence type="ECO:0000313" key="10">
    <source>
        <dbReference type="EMBL" id="EMD33398.1"/>
    </source>
</evidence>
<comment type="similarity">
    <text evidence="2">Belongs to the germin family.</text>
</comment>
<dbReference type="InterPro" id="IPR014710">
    <property type="entry name" value="RmlC-like_jellyroll"/>
</dbReference>
<dbReference type="InterPro" id="IPR011051">
    <property type="entry name" value="RmlC_Cupin_sf"/>
</dbReference>
<keyword evidence="8" id="KW-0732">Signal</keyword>
<dbReference type="Pfam" id="PF00190">
    <property type="entry name" value="Cupin_1"/>
    <property type="match status" value="1"/>
</dbReference>
<evidence type="ECO:0000256" key="2">
    <source>
        <dbReference type="ARBA" id="ARBA00007456"/>
    </source>
</evidence>
<evidence type="ECO:0000313" key="11">
    <source>
        <dbReference type="Proteomes" id="UP000016930"/>
    </source>
</evidence>
<feature type="transmembrane region" description="Helical" evidence="7">
    <location>
        <begin position="289"/>
        <end position="311"/>
    </location>
</feature>
<dbReference type="InterPro" id="IPR001929">
    <property type="entry name" value="Germin"/>
</dbReference>
<dbReference type="OrthoDB" id="1921208at2759"/>
<dbReference type="Gene3D" id="2.60.120.10">
    <property type="entry name" value="Jelly Rolls"/>
    <property type="match status" value="1"/>
</dbReference>
<protein>
    <recommendedName>
        <fullName evidence="9">Cupin type-1 domain-containing protein</fullName>
    </recommendedName>
</protein>
<reference evidence="10 11" key="1">
    <citation type="journal article" date="2012" name="Proc. Natl. Acad. Sci. U.S.A.">
        <title>Comparative genomics of Ceriporiopsis subvermispora and Phanerochaete chrysosporium provide insight into selective ligninolysis.</title>
        <authorList>
            <person name="Fernandez-Fueyo E."/>
            <person name="Ruiz-Duenas F.J."/>
            <person name="Ferreira P."/>
            <person name="Floudas D."/>
            <person name="Hibbett D.S."/>
            <person name="Canessa P."/>
            <person name="Larrondo L.F."/>
            <person name="James T.Y."/>
            <person name="Seelenfreund D."/>
            <person name="Lobos S."/>
            <person name="Polanco R."/>
            <person name="Tello M."/>
            <person name="Honda Y."/>
            <person name="Watanabe T."/>
            <person name="Watanabe T."/>
            <person name="Ryu J.S."/>
            <person name="Kubicek C.P."/>
            <person name="Schmoll M."/>
            <person name="Gaskell J."/>
            <person name="Hammel K.E."/>
            <person name="St John F.J."/>
            <person name="Vanden Wymelenberg A."/>
            <person name="Sabat G."/>
            <person name="Splinter BonDurant S."/>
            <person name="Syed K."/>
            <person name="Yadav J.S."/>
            <person name="Doddapaneni H."/>
            <person name="Subramanian V."/>
            <person name="Lavin J.L."/>
            <person name="Oguiza J.A."/>
            <person name="Perez G."/>
            <person name="Pisabarro A.G."/>
            <person name="Ramirez L."/>
            <person name="Santoyo F."/>
            <person name="Master E."/>
            <person name="Coutinho P.M."/>
            <person name="Henrissat B."/>
            <person name="Lombard V."/>
            <person name="Magnuson J.K."/>
            <person name="Kuees U."/>
            <person name="Hori C."/>
            <person name="Igarashi K."/>
            <person name="Samejima M."/>
            <person name="Held B.W."/>
            <person name="Barry K.W."/>
            <person name="LaButti K.M."/>
            <person name="Lapidus A."/>
            <person name="Lindquist E.A."/>
            <person name="Lucas S.M."/>
            <person name="Riley R."/>
            <person name="Salamov A.A."/>
            <person name="Hoffmeister D."/>
            <person name="Schwenk D."/>
            <person name="Hadar Y."/>
            <person name="Yarden O."/>
            <person name="de Vries R.P."/>
            <person name="Wiebenga A."/>
            <person name="Stenlid J."/>
            <person name="Eastwood D."/>
            <person name="Grigoriev I.V."/>
            <person name="Berka R.M."/>
            <person name="Blanchette R.A."/>
            <person name="Kersten P."/>
            <person name="Martinez A.T."/>
            <person name="Vicuna R."/>
            <person name="Cullen D."/>
        </authorList>
    </citation>
    <scope>NUCLEOTIDE SEQUENCE [LARGE SCALE GENOMIC DNA]</scope>
    <source>
        <strain evidence="10 11">B</strain>
    </source>
</reference>
<keyword evidence="7" id="KW-0472">Membrane</keyword>
<feature type="chain" id="PRO_5004022802" description="Cupin type-1 domain-containing protein" evidence="8">
    <location>
        <begin position="19"/>
        <end position="372"/>
    </location>
</feature>
<dbReference type="SMART" id="SM00835">
    <property type="entry name" value="Cupin_1"/>
    <property type="match status" value="1"/>
</dbReference>
<dbReference type="EMBL" id="KB445806">
    <property type="protein sequence ID" value="EMD33398.1"/>
    <property type="molecule type" value="Genomic_DNA"/>
</dbReference>
<dbReference type="SUPFAM" id="SSF51182">
    <property type="entry name" value="RmlC-like cupins"/>
    <property type="match status" value="1"/>
</dbReference>
<proteinExistence type="inferred from homology"/>